<gene>
    <name evidence="1" type="primary">LRG1.2</name>
    <name evidence="1" type="ORF">GBF38_016862</name>
</gene>
<accession>A0ACB7EEJ3</accession>
<evidence type="ECO:0000313" key="1">
    <source>
        <dbReference type="EMBL" id="KAG8000490.1"/>
    </source>
</evidence>
<evidence type="ECO:0000313" key="2">
    <source>
        <dbReference type="Proteomes" id="UP000805704"/>
    </source>
</evidence>
<keyword evidence="2" id="KW-1185">Reference proteome</keyword>
<organism evidence="1 2">
    <name type="scientific">Nibea albiflora</name>
    <name type="common">Yellow drum</name>
    <name type="synonym">Corvina albiflora</name>
    <dbReference type="NCBI Taxonomy" id="240163"/>
    <lineage>
        <taxon>Eukaryota</taxon>
        <taxon>Metazoa</taxon>
        <taxon>Chordata</taxon>
        <taxon>Craniata</taxon>
        <taxon>Vertebrata</taxon>
        <taxon>Euteleostomi</taxon>
        <taxon>Actinopterygii</taxon>
        <taxon>Neopterygii</taxon>
        <taxon>Teleostei</taxon>
        <taxon>Neoteleostei</taxon>
        <taxon>Acanthomorphata</taxon>
        <taxon>Eupercaria</taxon>
        <taxon>Sciaenidae</taxon>
        <taxon>Nibea</taxon>
    </lineage>
</organism>
<protein>
    <submittedName>
        <fullName evidence="1">Leucine-rich alpha-2-glycoprotein</fullName>
    </submittedName>
</protein>
<sequence length="205" mass="22988">MKSWRALAFLWLACFCRGALSCPALCKCYQRRAEVVCNEVPLTEYPSEGLPKNTTMLTIQFTSLSSISEEQLSATPLLQGLHLYNNHLQNLSADLLRGVPQLDTLDLTENKLSKLAQLRILSLDDNQLSHIPAGLLDPLLSLDDDGLDLSDNPWLCDGKNEYLWRWLQKNKKKVFLPEGIVCAGPESLKKRTVMSLTESEINAQS</sequence>
<comment type="caution">
    <text evidence="1">The sequence shown here is derived from an EMBL/GenBank/DDBJ whole genome shotgun (WGS) entry which is preliminary data.</text>
</comment>
<reference evidence="1" key="1">
    <citation type="submission" date="2020-04" db="EMBL/GenBank/DDBJ databases">
        <title>A chromosome-scale assembly and high-density genetic map of the yellow drum (Nibea albiflora) genome.</title>
        <authorList>
            <person name="Xu D."/>
            <person name="Zhang W."/>
            <person name="Chen R."/>
            <person name="Tan P."/>
            <person name="Wang L."/>
            <person name="Song H."/>
            <person name="Tian L."/>
            <person name="Zhu Q."/>
            <person name="Wang B."/>
        </authorList>
    </citation>
    <scope>NUCLEOTIDE SEQUENCE</scope>
    <source>
        <strain evidence="1">ZJHYS-2018</strain>
    </source>
</reference>
<proteinExistence type="predicted"/>
<name>A0ACB7EEJ3_NIBAL</name>
<dbReference type="Proteomes" id="UP000805704">
    <property type="component" value="Chromosome 8"/>
</dbReference>
<dbReference type="EMBL" id="CM024796">
    <property type="protein sequence ID" value="KAG8000490.1"/>
    <property type="molecule type" value="Genomic_DNA"/>
</dbReference>